<dbReference type="InterPro" id="IPR010317">
    <property type="entry name" value="WxLIP_PGBD"/>
</dbReference>
<comment type="caution">
    <text evidence="5">The sequence shown here is derived from an EMBL/GenBank/DDBJ whole genome shotgun (WGS) entry which is preliminary data.</text>
</comment>
<feature type="signal peptide" evidence="2">
    <location>
        <begin position="1"/>
        <end position="28"/>
    </location>
</feature>
<accession>A0A5R8LK00</accession>
<keyword evidence="1" id="KW-0472">Membrane</keyword>
<feature type="chain" id="PRO_5024291430" evidence="2">
    <location>
        <begin position="29"/>
        <end position="345"/>
    </location>
</feature>
<evidence type="ECO:0000313" key="5">
    <source>
        <dbReference type="EMBL" id="TLF37550.1"/>
    </source>
</evidence>
<dbReference type="EMBL" id="VBWO01000014">
    <property type="protein sequence ID" value="TLF37550.1"/>
    <property type="molecule type" value="Genomic_DNA"/>
</dbReference>
<evidence type="ECO:0000259" key="3">
    <source>
        <dbReference type="Pfam" id="PF06030"/>
    </source>
</evidence>
<keyword evidence="1" id="KW-1133">Transmembrane helix</keyword>
<dbReference type="AlphaFoldDB" id="A0A5R8LK00"/>
<name>A0A5R8LK00_LACZE</name>
<protein>
    <submittedName>
        <fullName evidence="5">DUF916 and DUF3324 domain-containing protein</fullName>
    </submittedName>
</protein>
<organism evidence="5 6">
    <name type="scientific">Lacticaseibacillus zeae</name>
    <name type="common">Lactobacillus zeae</name>
    <dbReference type="NCBI Taxonomy" id="57037"/>
    <lineage>
        <taxon>Bacteria</taxon>
        <taxon>Bacillati</taxon>
        <taxon>Bacillota</taxon>
        <taxon>Bacilli</taxon>
        <taxon>Lactobacillales</taxon>
        <taxon>Lactobacillaceae</taxon>
        <taxon>Lacticaseibacillus</taxon>
    </lineage>
</organism>
<feature type="domain" description="WxL Interacting Protein peptidoglycan binding" evidence="3">
    <location>
        <begin position="37"/>
        <end position="158"/>
    </location>
</feature>
<dbReference type="InterPro" id="IPR021759">
    <property type="entry name" value="WxLIP_HBD"/>
</dbReference>
<proteinExistence type="predicted"/>
<evidence type="ECO:0000256" key="1">
    <source>
        <dbReference type="SAM" id="Phobius"/>
    </source>
</evidence>
<sequence>MKWKKSWYGMLFVLGLVFFGTVPQPVLAENESEKTDFEVQPVLPDAQTNTQLNYFDLVYPKDSTHTIQMRVQNFSDKNITVASDLRNAYTQDGGGIEFTPKTNDLDPSLKHPFTTVAALDRGSATIKLAPKQMKVITATITMPKNNYDGMIYGDWHFIERVDKGKSGSTAIGSNYAYSVGVVLRGQNYEVFPDVKYDETKPILFQKHPALGVTLRNVEPMAISQAKVNVSIGADQGEVRTYQASNVMIAPNSKMVFPVSWSYDEMKPGTYHIKATIKGLSTYNRFPVNWTFKKTMKVTTSQAKTVNERAIKKPVNHWLYATIGSGVLLLASSGALLWVLKLRPKS</sequence>
<dbReference type="Pfam" id="PF06030">
    <property type="entry name" value="WxLIP_PGBD"/>
    <property type="match status" value="1"/>
</dbReference>
<evidence type="ECO:0000256" key="2">
    <source>
        <dbReference type="SAM" id="SignalP"/>
    </source>
</evidence>
<keyword evidence="2" id="KW-0732">Signal</keyword>
<evidence type="ECO:0000259" key="4">
    <source>
        <dbReference type="Pfam" id="PF11797"/>
    </source>
</evidence>
<feature type="transmembrane region" description="Helical" evidence="1">
    <location>
        <begin position="317"/>
        <end position="339"/>
    </location>
</feature>
<dbReference type="Pfam" id="PF11797">
    <property type="entry name" value="WxLIP_HBD"/>
    <property type="match status" value="1"/>
</dbReference>
<feature type="domain" description="WxL Interacting Protein host binding" evidence="4">
    <location>
        <begin position="168"/>
        <end position="307"/>
    </location>
</feature>
<reference evidence="5 6" key="1">
    <citation type="submission" date="2019-05" db="EMBL/GenBank/DDBJ databases">
        <title>Genome-based reclassification of Lactobacillus casei as Lactobacillus casei subsp. casei. subsp.nov., description of Lactobacillus casei subsp. zeae subsp. nov., and emended description of Lactobacillus casei.</title>
        <authorList>
            <person name="Huang C.-H."/>
        </authorList>
    </citation>
    <scope>NUCLEOTIDE SEQUENCE [LARGE SCALE GENOMIC DNA]</scope>
    <source>
        <strain evidence="5 6">CRBIP24.44</strain>
    </source>
</reference>
<gene>
    <name evidence="5" type="ORF">FEI15_12765</name>
</gene>
<keyword evidence="1" id="KW-0812">Transmembrane</keyword>
<evidence type="ECO:0000313" key="6">
    <source>
        <dbReference type="Proteomes" id="UP000309885"/>
    </source>
</evidence>
<dbReference type="Proteomes" id="UP000309885">
    <property type="component" value="Unassembled WGS sequence"/>
</dbReference>